<evidence type="ECO:0000256" key="1">
    <source>
        <dbReference type="ARBA" id="ARBA00022747"/>
    </source>
</evidence>
<dbReference type="Proteomes" id="UP001161567">
    <property type="component" value="Unassembled WGS sequence"/>
</dbReference>
<keyword evidence="2" id="KW-0238">DNA-binding</keyword>
<keyword evidence="1" id="KW-0680">Restriction system</keyword>
<keyword evidence="3" id="KW-0378">Hydrolase</keyword>
<evidence type="ECO:0000313" key="3">
    <source>
        <dbReference type="EMBL" id="MDH1438117.1"/>
    </source>
</evidence>
<keyword evidence="3" id="KW-0255">Endonuclease</keyword>
<dbReference type="RefSeq" id="WP_279746601.1">
    <property type="nucleotide sequence ID" value="NZ_JAOCIL010000001.1"/>
</dbReference>
<accession>A0AA42QPT6</accession>
<comment type="caution">
    <text evidence="3">The sequence shown here is derived from an EMBL/GenBank/DDBJ whole genome shotgun (WGS) entry which is preliminary data.</text>
</comment>
<evidence type="ECO:0000256" key="2">
    <source>
        <dbReference type="ARBA" id="ARBA00023125"/>
    </source>
</evidence>
<dbReference type="GO" id="GO:0003677">
    <property type="term" value="F:DNA binding"/>
    <property type="evidence" value="ECO:0007669"/>
    <property type="project" value="UniProtKB-KW"/>
</dbReference>
<reference evidence="3" key="1">
    <citation type="submission" date="2022-09" db="EMBL/GenBank/DDBJ databases">
        <title>Intensive care unit water sources are persistently colonized with multi-drug resistant bacteria and are the site of extensive horizontal gene transfer of antibiotic resistance genes.</title>
        <authorList>
            <person name="Diorio-Toth L."/>
        </authorList>
    </citation>
    <scope>NUCLEOTIDE SEQUENCE</scope>
    <source>
        <strain evidence="3">GD03725</strain>
    </source>
</reference>
<dbReference type="GO" id="GO:0009307">
    <property type="term" value="P:DNA restriction-modification system"/>
    <property type="evidence" value="ECO:0007669"/>
    <property type="project" value="UniProtKB-KW"/>
</dbReference>
<keyword evidence="3" id="KW-0540">Nuclease</keyword>
<dbReference type="EMBL" id="JAOCIL010000001">
    <property type="protein sequence ID" value="MDH1438117.1"/>
    <property type="molecule type" value="Genomic_DNA"/>
</dbReference>
<protein>
    <submittedName>
        <fullName evidence="3">Restriction endonuclease subunit S</fullName>
    </submittedName>
</protein>
<sequence>MQKQLEQLEQDFSIEWQEYKIGNLFDIIKRGKRLKSTDRILGTIPFITAGVGEQGLSRAE</sequence>
<organism evidence="3 4">
    <name type="scientific">Acinetobacter johnsonii</name>
    <dbReference type="NCBI Taxonomy" id="40214"/>
    <lineage>
        <taxon>Bacteria</taxon>
        <taxon>Pseudomonadati</taxon>
        <taxon>Pseudomonadota</taxon>
        <taxon>Gammaproteobacteria</taxon>
        <taxon>Moraxellales</taxon>
        <taxon>Moraxellaceae</taxon>
        <taxon>Acinetobacter</taxon>
    </lineage>
</organism>
<dbReference type="Gene3D" id="3.90.220.20">
    <property type="entry name" value="DNA methylase specificity domains"/>
    <property type="match status" value="1"/>
</dbReference>
<dbReference type="SUPFAM" id="SSF116734">
    <property type="entry name" value="DNA methylase specificity domain"/>
    <property type="match status" value="1"/>
</dbReference>
<dbReference type="GO" id="GO:0004519">
    <property type="term" value="F:endonuclease activity"/>
    <property type="evidence" value="ECO:0007669"/>
    <property type="project" value="UniProtKB-KW"/>
</dbReference>
<name>A0AA42QPT6_ACIJO</name>
<dbReference type="InterPro" id="IPR044946">
    <property type="entry name" value="Restrct_endonuc_typeI_TRD_sf"/>
</dbReference>
<proteinExistence type="predicted"/>
<gene>
    <name evidence="3" type="ORF">N5I27_06865</name>
</gene>
<evidence type="ECO:0000313" key="4">
    <source>
        <dbReference type="Proteomes" id="UP001161567"/>
    </source>
</evidence>
<dbReference type="AlphaFoldDB" id="A0AA42QPT6"/>